<dbReference type="Proteomes" id="UP001596203">
    <property type="component" value="Unassembled WGS sequence"/>
</dbReference>
<comment type="caution">
    <text evidence="1">The sequence shown here is derived from an EMBL/GenBank/DDBJ whole genome shotgun (WGS) entry which is preliminary data.</text>
</comment>
<evidence type="ECO:0000313" key="1">
    <source>
        <dbReference type="EMBL" id="MFC6016340.1"/>
    </source>
</evidence>
<evidence type="ECO:0000313" key="2">
    <source>
        <dbReference type="Proteomes" id="UP001596203"/>
    </source>
</evidence>
<sequence length="177" mass="18951">MLVGAVDIYTNHAVVVIGATAFPEVEHDDSAATADDRHVVVRTRGQVAPTRVSIWSRAMPYLGSVVFDGELDLMDRTLWVGDIERLTSYTTKLLDSAGVQRVVVCVDDPGHASRIHVGLGLGTEVSTLTSVPGHPLPEALTADPADRYATAGDGIPDQVTPALVADVRRRTKRVSDQ</sequence>
<accession>A0ABW1K4I8</accession>
<protein>
    <submittedName>
        <fullName evidence="1">Uncharacterized protein</fullName>
    </submittedName>
</protein>
<dbReference type="RefSeq" id="WP_377419612.1">
    <property type="nucleotide sequence ID" value="NZ_JBHSPR010000007.1"/>
</dbReference>
<proteinExistence type="predicted"/>
<organism evidence="1 2">
    <name type="scientific">Plantactinospora solaniradicis</name>
    <dbReference type="NCBI Taxonomy" id="1723736"/>
    <lineage>
        <taxon>Bacteria</taxon>
        <taxon>Bacillati</taxon>
        <taxon>Actinomycetota</taxon>
        <taxon>Actinomycetes</taxon>
        <taxon>Micromonosporales</taxon>
        <taxon>Micromonosporaceae</taxon>
        <taxon>Plantactinospora</taxon>
    </lineage>
</organism>
<reference evidence="2" key="1">
    <citation type="journal article" date="2019" name="Int. J. Syst. Evol. Microbiol.">
        <title>The Global Catalogue of Microorganisms (GCM) 10K type strain sequencing project: providing services to taxonomists for standard genome sequencing and annotation.</title>
        <authorList>
            <consortium name="The Broad Institute Genomics Platform"/>
            <consortium name="The Broad Institute Genome Sequencing Center for Infectious Disease"/>
            <person name="Wu L."/>
            <person name="Ma J."/>
        </authorList>
    </citation>
    <scope>NUCLEOTIDE SEQUENCE [LARGE SCALE GENOMIC DNA]</scope>
    <source>
        <strain evidence="2">ZS-35-S2</strain>
    </source>
</reference>
<dbReference type="EMBL" id="JBHSPR010000007">
    <property type="protein sequence ID" value="MFC6016340.1"/>
    <property type="molecule type" value="Genomic_DNA"/>
</dbReference>
<gene>
    <name evidence="1" type="ORF">ACFP2T_09030</name>
</gene>
<keyword evidence="2" id="KW-1185">Reference proteome</keyword>
<name>A0ABW1K4I8_9ACTN</name>